<protein>
    <submittedName>
        <fullName evidence="1">Uncharacterized protein</fullName>
    </submittedName>
</protein>
<sequence length="51" mass="5930">MSEARRMPVLPPLRQAKEILNRRIFAARHLHFKNGQPQQPADMEISVYALC</sequence>
<dbReference type="EMBL" id="CP157961">
    <property type="protein sequence ID" value="XBT95160.1"/>
    <property type="molecule type" value="Genomic_DNA"/>
</dbReference>
<dbReference type="AlphaFoldDB" id="A0AAU7RY62"/>
<gene>
    <name evidence="1" type="ORF">ABM479_24770</name>
</gene>
<geneLocation type="plasmid" evidence="1">
    <name>unnamed1</name>
</geneLocation>
<dbReference type="RefSeq" id="WP_349959324.1">
    <property type="nucleotide sequence ID" value="NZ_CP157961.1"/>
</dbReference>
<organism evidence="1">
    <name type="scientific">Rhizobium sp. ZPR3</name>
    <dbReference type="NCBI Taxonomy" id="3158967"/>
    <lineage>
        <taxon>Bacteria</taxon>
        <taxon>Pseudomonadati</taxon>
        <taxon>Pseudomonadota</taxon>
        <taxon>Alphaproteobacteria</taxon>
        <taxon>Hyphomicrobiales</taxon>
        <taxon>Rhizobiaceae</taxon>
        <taxon>Rhizobium/Agrobacterium group</taxon>
        <taxon>Rhizobium</taxon>
    </lineage>
</organism>
<evidence type="ECO:0000313" key="1">
    <source>
        <dbReference type="EMBL" id="XBT95160.1"/>
    </source>
</evidence>
<keyword evidence="1" id="KW-0614">Plasmid</keyword>
<name>A0AAU7RY62_9HYPH</name>
<proteinExistence type="predicted"/>
<reference evidence="1" key="1">
    <citation type="submission" date="2024-06" db="EMBL/GenBank/DDBJ databases">
        <authorList>
            <person name="Li T."/>
            <person name="Gao R."/>
        </authorList>
    </citation>
    <scope>NUCLEOTIDE SEQUENCE</scope>
    <source>
        <strain evidence="1">ZPR3</strain>
        <plasmid evidence="1">unnamed1</plasmid>
    </source>
</reference>
<accession>A0AAU7RY62</accession>